<evidence type="ECO:0000256" key="1">
    <source>
        <dbReference type="SAM" id="MobiDB-lite"/>
    </source>
</evidence>
<feature type="region of interest" description="Disordered" evidence="1">
    <location>
        <begin position="1"/>
        <end position="21"/>
    </location>
</feature>
<keyword evidence="3" id="KW-1185">Reference proteome</keyword>
<dbReference type="EMBL" id="CAKOGL010000016">
    <property type="protein sequence ID" value="CAH2096142.1"/>
    <property type="molecule type" value="Genomic_DNA"/>
</dbReference>
<evidence type="ECO:0000313" key="2">
    <source>
        <dbReference type="EMBL" id="CAH2096142.1"/>
    </source>
</evidence>
<evidence type="ECO:0000313" key="3">
    <source>
        <dbReference type="Proteomes" id="UP001153954"/>
    </source>
</evidence>
<dbReference type="Proteomes" id="UP001153954">
    <property type="component" value="Unassembled WGS sequence"/>
</dbReference>
<name>A0AAU9UEA1_EUPED</name>
<reference evidence="2" key="1">
    <citation type="submission" date="2022-03" db="EMBL/GenBank/DDBJ databases">
        <authorList>
            <person name="Tunstrom K."/>
        </authorList>
    </citation>
    <scope>NUCLEOTIDE SEQUENCE</scope>
</reference>
<gene>
    <name evidence="2" type="ORF">EEDITHA_LOCUS11519</name>
</gene>
<comment type="caution">
    <text evidence="2">The sequence shown here is derived from an EMBL/GenBank/DDBJ whole genome shotgun (WGS) entry which is preliminary data.</text>
</comment>
<sequence length="96" mass="10966">MQLKRSVSMRTPRGPNDFHASIGMTVKSHRFPVHTAKPFWKTACSGRWKLSNLPVRGLAEFLTGKLSNLKEDSDPREQLIKVAQKQNRPLILQQDL</sequence>
<accession>A0AAU9UEA1</accession>
<proteinExistence type="predicted"/>
<dbReference type="AlphaFoldDB" id="A0AAU9UEA1"/>
<protein>
    <submittedName>
        <fullName evidence="2">Uncharacterized protein</fullName>
    </submittedName>
</protein>
<organism evidence="2 3">
    <name type="scientific">Euphydryas editha</name>
    <name type="common">Edith's checkerspot</name>
    <dbReference type="NCBI Taxonomy" id="104508"/>
    <lineage>
        <taxon>Eukaryota</taxon>
        <taxon>Metazoa</taxon>
        <taxon>Ecdysozoa</taxon>
        <taxon>Arthropoda</taxon>
        <taxon>Hexapoda</taxon>
        <taxon>Insecta</taxon>
        <taxon>Pterygota</taxon>
        <taxon>Neoptera</taxon>
        <taxon>Endopterygota</taxon>
        <taxon>Lepidoptera</taxon>
        <taxon>Glossata</taxon>
        <taxon>Ditrysia</taxon>
        <taxon>Papilionoidea</taxon>
        <taxon>Nymphalidae</taxon>
        <taxon>Nymphalinae</taxon>
        <taxon>Euphydryas</taxon>
    </lineage>
</organism>